<gene>
    <name evidence="2" type="ORF">PbB2_01749</name>
</gene>
<proteinExistence type="predicted"/>
<dbReference type="EMBL" id="BFBR01000005">
    <property type="protein sequence ID" value="GBF58078.1"/>
    <property type="molecule type" value="Genomic_DNA"/>
</dbReference>
<name>A0A2P2EAH9_9PROT</name>
<accession>A0A2P2EAH9</accession>
<protein>
    <recommendedName>
        <fullName evidence="4">Outer membrane protein beta-barrel domain-containing protein</fullName>
    </recommendedName>
</protein>
<dbReference type="OrthoDB" id="189778at2"/>
<keyword evidence="1" id="KW-0732">Signal</keyword>
<feature type="chain" id="PRO_5015186974" description="Outer membrane protein beta-barrel domain-containing protein" evidence="1">
    <location>
        <begin position="23"/>
        <end position="428"/>
    </location>
</feature>
<dbReference type="Proteomes" id="UP000245086">
    <property type="component" value="Unassembled WGS sequence"/>
</dbReference>
<reference evidence="2 3" key="1">
    <citation type="journal article" date="2018" name="Genome Announc.">
        <title>Draft Genome Sequence of "Candidatus Phycosocius bacilliformis," an Alphaproteobacterial Ectosymbiont of the Hydrocarbon-Producing Green Alga Botryococcus braunii.</title>
        <authorList>
            <person name="Tanabe Y."/>
            <person name="Yamaguchi H."/>
            <person name="Watanabe M.M."/>
        </authorList>
    </citation>
    <scope>NUCLEOTIDE SEQUENCE [LARGE SCALE GENOMIC DNA]</scope>
    <source>
        <strain evidence="2 3">BOTRYCO-2</strain>
    </source>
</reference>
<evidence type="ECO:0000313" key="2">
    <source>
        <dbReference type="EMBL" id="GBF58078.1"/>
    </source>
</evidence>
<dbReference type="AlphaFoldDB" id="A0A2P2EAH9"/>
<keyword evidence="3" id="KW-1185">Reference proteome</keyword>
<evidence type="ECO:0000256" key="1">
    <source>
        <dbReference type="SAM" id="SignalP"/>
    </source>
</evidence>
<organism evidence="2 3">
    <name type="scientific">Candidatus Phycosocius bacilliformis</name>
    <dbReference type="NCBI Taxonomy" id="1445552"/>
    <lineage>
        <taxon>Bacteria</taxon>
        <taxon>Pseudomonadati</taxon>
        <taxon>Pseudomonadota</taxon>
        <taxon>Alphaproteobacteria</taxon>
        <taxon>Caulobacterales</taxon>
        <taxon>Caulobacterales incertae sedis</taxon>
        <taxon>Candidatus Phycosocius</taxon>
    </lineage>
</organism>
<dbReference type="RefSeq" id="WP_108984952.1">
    <property type="nucleotide sequence ID" value="NZ_BFBR01000005.1"/>
</dbReference>
<evidence type="ECO:0000313" key="3">
    <source>
        <dbReference type="Proteomes" id="UP000245086"/>
    </source>
</evidence>
<feature type="signal peptide" evidence="1">
    <location>
        <begin position="1"/>
        <end position="22"/>
    </location>
</feature>
<sequence>MTLPRLTFLPLLLVLIPAGALATGAIPDGQASPPAPAQAALACSKPGERLTGAALRQRLIVQAGLPLNEAVLAALEGRSLGALADQSSDPALTRLMADAEALLAQPGVSGGQEASTPPTNRRAQATAFLNGVTEGIGLTCPAPTLPAAPPVLAETVVLPAKPAHHSRHDRPPRRGWILADSKDDFIKPARERAFATLGFEEDKAADTRLLNASLALALDPLLLGKPSSSTELRWTPFIQYNRRAARSGREEVNDLTLGTSFIFRNPDQVGRAVGFGSAAFQTDDTGQAAVWVADALIDFPRLRPCTRRSFQGWRMRCNLSVVLDFASVEDPGESQKLAELDTYFRGGLNLGLSGEQKFSFGVVVISSSFNGRYDLITGDASGGLFSIGAGLRASEGSNLSLEARYTRGTTINSLVDVDKITLRLGYRL</sequence>
<comment type="caution">
    <text evidence="2">The sequence shown here is derived from an EMBL/GenBank/DDBJ whole genome shotgun (WGS) entry which is preliminary data.</text>
</comment>
<evidence type="ECO:0008006" key="4">
    <source>
        <dbReference type="Google" id="ProtNLM"/>
    </source>
</evidence>